<sequence length="225" mass="24579">MCKSISPGVTRSYVLFILIMCFSAVSVAKPSTAQPAPGEYCPGTNILRIVAEDLSTSLIFIMQSRAAQARNNQTEMMSQLSAAGVVLSQATSRGAGARTALLINSIMLSRVNESNDQLLTWFPMLHSALLTLPESEAESAAEDAVGQAEDILQDGLRGNAIDSLKKARHFLTCDDLNLPLQAAIKEQTRLLSRIQQHKPVVTKDYDKLINSLREALTYVLNRTQM</sequence>
<gene>
    <name evidence="1" type="ORF">MNBD_GAMMA19-404</name>
</gene>
<organism evidence="1">
    <name type="scientific">hydrothermal vent metagenome</name>
    <dbReference type="NCBI Taxonomy" id="652676"/>
    <lineage>
        <taxon>unclassified sequences</taxon>
        <taxon>metagenomes</taxon>
        <taxon>ecological metagenomes</taxon>
    </lineage>
</organism>
<protein>
    <submittedName>
        <fullName evidence="1">Uncharacterized protein</fullName>
    </submittedName>
</protein>
<dbReference type="EMBL" id="UOFV01000196">
    <property type="protein sequence ID" value="VAX00034.1"/>
    <property type="molecule type" value="Genomic_DNA"/>
</dbReference>
<accession>A0A3B1AJJ4</accession>
<proteinExistence type="predicted"/>
<reference evidence="1" key="1">
    <citation type="submission" date="2018-06" db="EMBL/GenBank/DDBJ databases">
        <authorList>
            <person name="Zhirakovskaya E."/>
        </authorList>
    </citation>
    <scope>NUCLEOTIDE SEQUENCE</scope>
</reference>
<name>A0A3B1AJJ4_9ZZZZ</name>
<evidence type="ECO:0000313" key="1">
    <source>
        <dbReference type="EMBL" id="VAX00034.1"/>
    </source>
</evidence>
<dbReference type="AlphaFoldDB" id="A0A3B1AJJ4"/>